<keyword evidence="3" id="KW-1185">Reference proteome</keyword>
<feature type="signal peptide" evidence="1">
    <location>
        <begin position="1"/>
        <end position="23"/>
    </location>
</feature>
<evidence type="ECO:0000313" key="2">
    <source>
        <dbReference type="EMBL" id="ABL71167.1"/>
    </source>
</evidence>
<evidence type="ECO:0000256" key="1">
    <source>
        <dbReference type="SAM" id="SignalP"/>
    </source>
</evidence>
<dbReference type="EMBL" id="CP000490">
    <property type="protein sequence ID" value="ABL71167.1"/>
    <property type="molecule type" value="Genomic_DNA"/>
</dbReference>
<feature type="chain" id="PRO_5002632121" evidence="1">
    <location>
        <begin position="24"/>
        <end position="286"/>
    </location>
</feature>
<dbReference type="EnsemblBacteria" id="ABL71167">
    <property type="protein sequence ID" value="ABL71167"/>
    <property type="gene ID" value="Pden_3086"/>
</dbReference>
<proteinExistence type="predicted"/>
<dbReference type="AlphaFoldDB" id="A1B6M3"/>
<evidence type="ECO:0000313" key="3">
    <source>
        <dbReference type="Proteomes" id="UP000000361"/>
    </source>
</evidence>
<dbReference type="HOGENOM" id="CLU_972701_0_0_5"/>
<dbReference type="Proteomes" id="UP000000361">
    <property type="component" value="Chromosome 2"/>
</dbReference>
<dbReference type="RefSeq" id="WP_011749354.1">
    <property type="nucleotide sequence ID" value="NC_008687.1"/>
</dbReference>
<name>A1B6M3_PARDP</name>
<gene>
    <name evidence="2" type="ordered locus">Pden_3086</name>
</gene>
<keyword evidence="1" id="KW-0732">Signal</keyword>
<dbReference type="STRING" id="318586.Pden_3086"/>
<dbReference type="eggNOG" id="ENOG50312HQ">
    <property type="taxonomic scope" value="Bacteria"/>
</dbReference>
<accession>A1B6M3</accession>
<organism evidence="2 3">
    <name type="scientific">Paracoccus denitrificans (strain Pd 1222)</name>
    <dbReference type="NCBI Taxonomy" id="318586"/>
    <lineage>
        <taxon>Bacteria</taxon>
        <taxon>Pseudomonadati</taxon>
        <taxon>Pseudomonadota</taxon>
        <taxon>Alphaproteobacteria</taxon>
        <taxon>Rhodobacterales</taxon>
        <taxon>Paracoccaceae</taxon>
        <taxon>Paracoccus</taxon>
    </lineage>
</organism>
<dbReference type="KEGG" id="pde:Pden_3086"/>
<reference evidence="3" key="1">
    <citation type="submission" date="2006-12" db="EMBL/GenBank/DDBJ databases">
        <title>Complete sequence of chromosome 2 of Paracoccus denitrificans PD1222.</title>
        <authorList>
            <person name="Copeland A."/>
            <person name="Lucas S."/>
            <person name="Lapidus A."/>
            <person name="Barry K."/>
            <person name="Detter J.C."/>
            <person name="Glavina del Rio T."/>
            <person name="Hammon N."/>
            <person name="Israni S."/>
            <person name="Dalin E."/>
            <person name="Tice H."/>
            <person name="Pitluck S."/>
            <person name="Munk A.C."/>
            <person name="Brettin T."/>
            <person name="Bruce D."/>
            <person name="Han C."/>
            <person name="Tapia R."/>
            <person name="Gilna P."/>
            <person name="Schmutz J."/>
            <person name="Larimer F."/>
            <person name="Land M."/>
            <person name="Hauser L."/>
            <person name="Kyrpides N."/>
            <person name="Lykidis A."/>
            <person name="Spiro S."/>
            <person name="Richardson D.J."/>
            <person name="Moir J.W.B."/>
            <person name="Ferguson S.J."/>
            <person name="van Spanning R.J.M."/>
            <person name="Richardson P."/>
        </authorList>
    </citation>
    <scope>NUCLEOTIDE SEQUENCE [LARGE SCALE GENOMIC DNA]</scope>
    <source>
        <strain evidence="3">Pd 1222</strain>
    </source>
</reference>
<protein>
    <submittedName>
        <fullName evidence="2">Uncharacterized protein</fullName>
    </submittedName>
</protein>
<sequence>MRMTACFTSIVIVLAATAAPALAEGVDPCAGIDTNLTDKRAREYAHLIVDAFSKDLKPSERFKPSDVEVESFLGSGHWSAVNASIPTADMGMFFFQEVGGKKQFKDVWGGIAEASEVPQVIKWAEDLGAPHNLATCFADQVSFDDSADSPFGFTVDLIFSTKAEERLTALHEEVVVSASYYGDPSEKGKEFSDDVGRFDLGTETVQVPASPGIAKISGNQVGESDLEWIEGRPNVNVNVFTARISGDDNLISCDFIDGPLDDVIQSMPVALHCTLIEEEVDAELKP</sequence>